<evidence type="ECO:0000313" key="2">
    <source>
        <dbReference type="EMBL" id="AEG71349.1"/>
    </source>
</evidence>
<dbReference type="HOGENOM" id="CLU_073585_0_0_4"/>
<dbReference type="Pfam" id="PF16074">
    <property type="entry name" value="PilW"/>
    <property type="match status" value="1"/>
</dbReference>
<sequence>MHAEPACRIRCAGLGQRNECEVSELQYDRHLQHHGGCARKLQCHGVVERKVCRHQQHDSGLRRDVVRYPEFHALRPAMSHAPHRRQGRLAVRQSGTSLIEIMIAMVISLVILSGVVVVFINMKQSFTSQDQLALLEDNERLALSILTGTSQSAGYFPDPVNNTLASLLVADSNTSYGPLVAGQSINGTTGTGTGSASDKLTLRYATASGDGILNCLGGTNTSGSTQVYVNTFSISSANELQCSLNGATAVPLVSGVSAFSVTYGVDTNGNGYVDTYMSATQVQSGGYWALVRSIRVTLTFTTSFSASGAQTQTTQWVQNISLMGRAT</sequence>
<name>F6G9Y1_RALS8</name>
<dbReference type="Proteomes" id="UP000007953">
    <property type="component" value="Plasmid megaplasmid"/>
</dbReference>
<dbReference type="KEGG" id="rsn:RSPO_m00711"/>
<organism evidence="2 3">
    <name type="scientific">Ralstonia solanacearum (strain Po82)</name>
    <dbReference type="NCBI Taxonomy" id="1031711"/>
    <lineage>
        <taxon>Bacteria</taxon>
        <taxon>Pseudomonadati</taxon>
        <taxon>Pseudomonadota</taxon>
        <taxon>Betaproteobacteria</taxon>
        <taxon>Burkholderiales</taxon>
        <taxon>Burkholderiaceae</taxon>
        <taxon>Ralstonia</taxon>
        <taxon>Ralstonia solanacearum species complex</taxon>
    </lineage>
</organism>
<evidence type="ECO:0000256" key="1">
    <source>
        <dbReference type="SAM" id="Phobius"/>
    </source>
</evidence>
<keyword evidence="1" id="KW-0472">Membrane</keyword>
<reference evidence="2 3" key="1">
    <citation type="journal article" date="2011" name="J. Bacteriol.">
        <title>Complete genome sequence of the plant pathogen Ralstonia solanacearum strain Po82.</title>
        <authorList>
            <person name="Xu J."/>
            <person name="Zheng H.J."/>
            <person name="Liu L."/>
            <person name="Pan Z.C."/>
            <person name="Prior P."/>
            <person name="Tang B."/>
            <person name="Xu J.S."/>
            <person name="Zhang H."/>
            <person name="Tian Q."/>
            <person name="Zhang L.Q."/>
            <person name="Feng J."/>
        </authorList>
    </citation>
    <scope>NUCLEOTIDE SEQUENCE [LARGE SCALE GENOMIC DNA]</scope>
    <source>
        <strain evidence="3">Po82</strain>
    </source>
</reference>
<evidence type="ECO:0000313" key="3">
    <source>
        <dbReference type="Proteomes" id="UP000007953"/>
    </source>
</evidence>
<dbReference type="GO" id="GO:0043683">
    <property type="term" value="P:type IV pilus assembly"/>
    <property type="evidence" value="ECO:0007669"/>
    <property type="project" value="InterPro"/>
</dbReference>
<gene>
    <name evidence="2" type="primary">pilW</name>
    <name evidence="2" type="ordered locus">RSPO_m00711</name>
</gene>
<geneLocation type="plasmid" evidence="3"/>
<dbReference type="AlphaFoldDB" id="F6G9Y1"/>
<keyword evidence="1" id="KW-1133">Transmembrane helix</keyword>
<dbReference type="EMBL" id="CP002820">
    <property type="protein sequence ID" value="AEG71349.1"/>
    <property type="molecule type" value="Genomic_DNA"/>
</dbReference>
<accession>F6G9Y1</accession>
<protein>
    <submittedName>
        <fullName evidence="2">Putative type 4 fimbrial biogenesis transmembrane protein</fullName>
    </submittedName>
</protein>
<keyword evidence="2" id="KW-0614">Plasmid</keyword>
<dbReference type="InterPro" id="IPR032092">
    <property type="entry name" value="PilW"/>
</dbReference>
<dbReference type="PATRIC" id="fig|1031711.3.peg.3931"/>
<proteinExistence type="predicted"/>
<keyword evidence="1 2" id="KW-0812">Transmembrane</keyword>
<feature type="transmembrane region" description="Helical" evidence="1">
    <location>
        <begin position="98"/>
        <end position="120"/>
    </location>
</feature>